<protein>
    <recommendedName>
        <fullName evidence="5">HTH tetR-type domain-containing protein</fullName>
    </recommendedName>
</protein>
<dbReference type="PANTHER" id="PTHR47506">
    <property type="entry name" value="TRANSCRIPTIONAL REGULATORY PROTEIN"/>
    <property type="match status" value="1"/>
</dbReference>
<dbReference type="InterPro" id="IPR009057">
    <property type="entry name" value="Homeodomain-like_sf"/>
</dbReference>
<evidence type="ECO:0000256" key="2">
    <source>
        <dbReference type="ARBA" id="ARBA00023125"/>
    </source>
</evidence>
<proteinExistence type="predicted"/>
<organism evidence="6 7">
    <name type="scientific">Syntrophotalea acetylenivorans</name>
    <dbReference type="NCBI Taxonomy" id="1842532"/>
    <lineage>
        <taxon>Bacteria</taxon>
        <taxon>Pseudomonadati</taxon>
        <taxon>Thermodesulfobacteriota</taxon>
        <taxon>Desulfuromonadia</taxon>
        <taxon>Desulfuromonadales</taxon>
        <taxon>Syntrophotaleaceae</taxon>
        <taxon>Syntrophotalea</taxon>
    </lineage>
</organism>
<dbReference type="PROSITE" id="PS50977">
    <property type="entry name" value="HTH_TETR_2"/>
    <property type="match status" value="1"/>
</dbReference>
<keyword evidence="3" id="KW-0804">Transcription</keyword>
<evidence type="ECO:0000256" key="1">
    <source>
        <dbReference type="ARBA" id="ARBA00023015"/>
    </source>
</evidence>
<dbReference type="Pfam" id="PF00440">
    <property type="entry name" value="TetR_N"/>
    <property type="match status" value="1"/>
</dbReference>
<evidence type="ECO:0000313" key="6">
    <source>
        <dbReference type="EMBL" id="APG26400.1"/>
    </source>
</evidence>
<dbReference type="Proteomes" id="UP000182517">
    <property type="component" value="Chromosome"/>
</dbReference>
<accession>A0A1L3GKH2</accession>
<evidence type="ECO:0000313" key="7">
    <source>
        <dbReference type="Proteomes" id="UP000182517"/>
    </source>
</evidence>
<dbReference type="AlphaFoldDB" id="A0A1L3GKH2"/>
<feature type="domain" description="HTH tetR-type" evidence="5">
    <location>
        <begin position="12"/>
        <end position="72"/>
    </location>
</feature>
<keyword evidence="1" id="KW-0805">Transcription regulation</keyword>
<dbReference type="Gene3D" id="1.10.357.10">
    <property type="entry name" value="Tetracycline Repressor, domain 2"/>
    <property type="match status" value="1"/>
</dbReference>
<dbReference type="PANTHER" id="PTHR47506:SF1">
    <property type="entry name" value="HTH-TYPE TRANSCRIPTIONAL REGULATOR YJDC"/>
    <property type="match status" value="1"/>
</dbReference>
<dbReference type="PRINTS" id="PR00455">
    <property type="entry name" value="HTHTETR"/>
</dbReference>
<dbReference type="SUPFAM" id="SSF48498">
    <property type="entry name" value="Tetracyclin repressor-like, C-terminal domain"/>
    <property type="match status" value="1"/>
</dbReference>
<gene>
    <name evidence="6" type="ORF">A7E78_00065</name>
</gene>
<evidence type="ECO:0000256" key="3">
    <source>
        <dbReference type="ARBA" id="ARBA00023163"/>
    </source>
</evidence>
<evidence type="ECO:0000256" key="4">
    <source>
        <dbReference type="PROSITE-ProRule" id="PRU00335"/>
    </source>
</evidence>
<keyword evidence="7" id="KW-1185">Reference proteome</keyword>
<keyword evidence="2 4" id="KW-0238">DNA-binding</keyword>
<sequence>MPRRGDFLPRKIDKRSILLEVAENLICRQGFHSTTLADISRESGISLGNLYYYYKTKNEILSAVTERQIKKFDTYKTDLDLIPDPRYRLVVFIKMSIVDCDRIAAYGCSVGSLSQELNKGNGCSLDELPNPLKGPLDWASEQFRLMGKQDANALGGWFFATLQGAALLANSFKDTEIFVEQAERLIAWVDSL</sequence>
<dbReference type="GO" id="GO:0003677">
    <property type="term" value="F:DNA binding"/>
    <property type="evidence" value="ECO:0007669"/>
    <property type="project" value="UniProtKB-UniRule"/>
</dbReference>
<feature type="DNA-binding region" description="H-T-H motif" evidence="4">
    <location>
        <begin position="35"/>
        <end position="54"/>
    </location>
</feature>
<dbReference type="STRING" id="1842532.A7E78_00065"/>
<dbReference type="InterPro" id="IPR036271">
    <property type="entry name" value="Tet_transcr_reg_TetR-rel_C_sf"/>
</dbReference>
<reference evidence="6 7" key="1">
    <citation type="journal article" date="2017" name="Genome Announc.">
        <title>Complete Genome Sequences of Two Acetylene-Fermenting Pelobacter acetylenicus Strains.</title>
        <authorList>
            <person name="Sutton J.M."/>
            <person name="Baesman S.M."/>
            <person name="Fierst J.L."/>
            <person name="Poret-Peterson A.T."/>
            <person name="Oremland R.S."/>
            <person name="Dunlap D.S."/>
            <person name="Akob D.M."/>
        </authorList>
    </citation>
    <scope>NUCLEOTIDE SEQUENCE [LARGE SCALE GENOMIC DNA]</scope>
    <source>
        <strain evidence="6 7">SFB93</strain>
    </source>
</reference>
<name>A0A1L3GKH2_9BACT</name>
<dbReference type="KEGG" id="pef:A7E78_00065"/>
<evidence type="ECO:0000259" key="5">
    <source>
        <dbReference type="PROSITE" id="PS50977"/>
    </source>
</evidence>
<dbReference type="SUPFAM" id="SSF46689">
    <property type="entry name" value="Homeodomain-like"/>
    <property type="match status" value="1"/>
</dbReference>
<dbReference type="EMBL" id="CP015519">
    <property type="protein sequence ID" value="APG26400.1"/>
    <property type="molecule type" value="Genomic_DNA"/>
</dbReference>
<dbReference type="InterPro" id="IPR001647">
    <property type="entry name" value="HTH_TetR"/>
</dbReference>